<dbReference type="CDD" id="cd06974">
    <property type="entry name" value="TerD_like"/>
    <property type="match status" value="1"/>
</dbReference>
<dbReference type="InterPro" id="IPR051324">
    <property type="entry name" value="Stress/Tellurium_Resist"/>
</dbReference>
<accession>A0AAU8DKX4</accession>
<comment type="similarity">
    <text evidence="1">Belongs to the CAPAB/TerDEXZ family.</text>
</comment>
<evidence type="ECO:0000259" key="3">
    <source>
        <dbReference type="Pfam" id="PF02342"/>
    </source>
</evidence>
<dbReference type="RefSeq" id="WP_353648525.1">
    <property type="nucleotide sequence ID" value="NZ_CP159218.1"/>
</dbReference>
<dbReference type="EMBL" id="CP159218">
    <property type="protein sequence ID" value="XCG62910.1"/>
    <property type="molecule type" value="Genomic_DNA"/>
</dbReference>
<feature type="domain" description="TerD" evidence="3">
    <location>
        <begin position="9"/>
        <end position="190"/>
    </location>
</feature>
<dbReference type="AlphaFoldDB" id="A0AAU8DKX4"/>
<gene>
    <name evidence="4" type="ORF">ABLG96_17070</name>
</gene>
<dbReference type="PANTHER" id="PTHR32097">
    <property type="entry name" value="CAMP-BINDING PROTEIN 1-RELATED"/>
    <property type="match status" value="1"/>
</dbReference>
<feature type="compositionally biased region" description="Low complexity" evidence="2">
    <location>
        <begin position="212"/>
        <end position="222"/>
    </location>
</feature>
<evidence type="ECO:0000256" key="1">
    <source>
        <dbReference type="ARBA" id="ARBA00008775"/>
    </source>
</evidence>
<proteinExistence type="inferred from homology"/>
<reference evidence="4" key="1">
    <citation type="submission" date="2024-05" db="EMBL/GenBank/DDBJ databases">
        <authorList>
            <person name="Cai S.Y."/>
            <person name="Jin L.M."/>
            <person name="Li H.R."/>
        </authorList>
    </citation>
    <scope>NUCLEOTIDE SEQUENCE</scope>
    <source>
        <strain evidence="4">A5-74</strain>
    </source>
</reference>
<organism evidence="4">
    <name type="scientific">Nakamurella sp. A5-74</name>
    <dbReference type="NCBI Taxonomy" id="3158264"/>
    <lineage>
        <taxon>Bacteria</taxon>
        <taxon>Bacillati</taxon>
        <taxon>Actinomycetota</taxon>
        <taxon>Actinomycetes</taxon>
        <taxon>Nakamurellales</taxon>
        <taxon>Nakamurellaceae</taxon>
        <taxon>Nakamurella</taxon>
    </lineage>
</organism>
<sequence length="699" mass="75691">MPSAGELPVHLSKGANLALRSLDEELGSVTVILETEGSEGTAVDADVSVLLLGDDGRVRSNDDLIFYNQPVGADGAVHLRDKIRTDHQSTPVASDVVTVELDDLPDDVARIVLSASLDPTLGITFAAASSVTLRIARSSDAQELVIFGLEALSSETAMLFGEFYRRAGEWKIRAIGQGFADGLTALVTEFGVDVDNSEPALGEDLSADDSTSDASAEANTSNPSSPVMTEEALPVEITPVPAGTTRDDTAPEPARTAKVSVRRSTRAPKLPTDWDRTIPADTDADWQRARLFPVAGIGGAEEQERRATSALLAVLGIVREFGRAVTARVGAPAGAVTTFIEVPFGLDEQAYRPDGVITVKRGQREWRALVEVKTSDGKLNFEQVDHYVEIARAKNFDAVITISNQLAGSNDEHPIAFDRRKLKKVSLHHLSWEQIRTDAILLSRHARAADNTQAVVLDEFLRYMEHPRSGLHGFTDMGPEWVKIRDAVKHRTLRASDKGCAEVIAHFDQLVRHIGLQLTSLLGVETSIQPPRARADGTTRPQQLADSGQLFGSIRVPGAVDALVITNDLRSERVGVSIQVDAPRDGRPLTRINWLLRQIPDARDALRVEALLAGGRGLSTAELLGSVRKKPELLVPADGRDIRAFRLTLELPMGTKRNSGTGGVIRSVHQATTHLYAEVVQHLRPWNAKPPQLTAPTPD</sequence>
<feature type="region of interest" description="Disordered" evidence="2">
    <location>
        <begin position="197"/>
        <end position="279"/>
    </location>
</feature>
<name>A0AAU8DKX4_9ACTN</name>
<dbReference type="Gene3D" id="2.60.60.30">
    <property type="entry name" value="sav2460 like domains"/>
    <property type="match status" value="1"/>
</dbReference>
<dbReference type="InterPro" id="IPR003325">
    <property type="entry name" value="TerD"/>
</dbReference>
<evidence type="ECO:0000313" key="4">
    <source>
        <dbReference type="EMBL" id="XCG62910.1"/>
    </source>
</evidence>
<dbReference type="Pfam" id="PF02342">
    <property type="entry name" value="TerD"/>
    <property type="match status" value="1"/>
</dbReference>
<evidence type="ECO:0000256" key="2">
    <source>
        <dbReference type="SAM" id="MobiDB-lite"/>
    </source>
</evidence>
<dbReference type="PANTHER" id="PTHR32097:SF4">
    <property type="entry name" value="GENERAL STRESS PROTEIN 16U"/>
    <property type="match status" value="1"/>
</dbReference>
<protein>
    <submittedName>
        <fullName evidence="4">TerD family protein</fullName>
    </submittedName>
</protein>